<dbReference type="PANTHER" id="PTHR43537:SF53">
    <property type="entry name" value="HTH-TYPE TRANSCRIPTIONAL REPRESSOR NANR"/>
    <property type="match status" value="1"/>
</dbReference>
<dbReference type="Pfam" id="PF00392">
    <property type="entry name" value="GntR"/>
    <property type="match status" value="1"/>
</dbReference>
<dbReference type="OrthoDB" id="8066003at2"/>
<dbReference type="Gene3D" id="1.10.10.10">
    <property type="entry name" value="Winged helix-like DNA-binding domain superfamily/Winged helix DNA-binding domain"/>
    <property type="match status" value="1"/>
</dbReference>
<dbReference type="InterPro" id="IPR036388">
    <property type="entry name" value="WH-like_DNA-bd_sf"/>
</dbReference>
<dbReference type="InterPro" id="IPR000524">
    <property type="entry name" value="Tscrpt_reg_HTH_GntR"/>
</dbReference>
<comment type="caution">
    <text evidence="5">The sequence shown here is derived from an EMBL/GenBank/DDBJ whole genome shotgun (WGS) entry which is preliminary data.</text>
</comment>
<keyword evidence="3" id="KW-0804">Transcription</keyword>
<dbReference type="InterPro" id="IPR036390">
    <property type="entry name" value="WH_DNA-bd_sf"/>
</dbReference>
<evidence type="ECO:0000256" key="2">
    <source>
        <dbReference type="ARBA" id="ARBA00023125"/>
    </source>
</evidence>
<dbReference type="CDD" id="cd07377">
    <property type="entry name" value="WHTH_GntR"/>
    <property type="match status" value="1"/>
</dbReference>
<name>A0A3A6R410_9VIBR</name>
<keyword evidence="1" id="KW-0805">Transcription regulation</keyword>
<dbReference type="GO" id="GO:0003700">
    <property type="term" value="F:DNA-binding transcription factor activity"/>
    <property type="evidence" value="ECO:0007669"/>
    <property type="project" value="InterPro"/>
</dbReference>
<evidence type="ECO:0000313" key="5">
    <source>
        <dbReference type="EMBL" id="RJX75679.1"/>
    </source>
</evidence>
<evidence type="ECO:0000256" key="1">
    <source>
        <dbReference type="ARBA" id="ARBA00023015"/>
    </source>
</evidence>
<sequence length="234" mass="26888">MELTSFPLKPMKKTKLSDSVAEELEKMIINNTLKEGDTLPSERDLMAAFDVGRPSVREALMKLSQKGLVEIKSGEKTRVTKPCTATLINNVSGLAIGLLSQKDEKRQFEHLRQLFEIAIVREAALVRTDEDLARLKQELDQNKAHCEDYDAFVRSDIAFHRCIIDMIKNPMVSSLYESLISWLIMTRNPSEYTPYHKQNYQEHVMIFDAIEAGDANRAEQCMREHLDNVMRIEK</sequence>
<keyword evidence="6" id="KW-1185">Reference proteome</keyword>
<dbReference type="SUPFAM" id="SSF46785">
    <property type="entry name" value="Winged helix' DNA-binding domain"/>
    <property type="match status" value="1"/>
</dbReference>
<evidence type="ECO:0000256" key="3">
    <source>
        <dbReference type="ARBA" id="ARBA00023163"/>
    </source>
</evidence>
<feature type="domain" description="HTH gntR-type" evidence="4">
    <location>
        <begin position="14"/>
        <end position="82"/>
    </location>
</feature>
<evidence type="ECO:0000259" key="4">
    <source>
        <dbReference type="PROSITE" id="PS50949"/>
    </source>
</evidence>
<dbReference type="SUPFAM" id="SSF48008">
    <property type="entry name" value="GntR ligand-binding domain-like"/>
    <property type="match status" value="1"/>
</dbReference>
<dbReference type="Pfam" id="PF07729">
    <property type="entry name" value="FCD"/>
    <property type="match status" value="1"/>
</dbReference>
<dbReference type="PROSITE" id="PS50949">
    <property type="entry name" value="HTH_GNTR"/>
    <property type="match status" value="1"/>
</dbReference>
<dbReference type="InterPro" id="IPR008920">
    <property type="entry name" value="TF_FadR/GntR_C"/>
</dbReference>
<dbReference type="SMART" id="SM00345">
    <property type="entry name" value="HTH_GNTR"/>
    <property type="match status" value="1"/>
</dbReference>
<dbReference type="PANTHER" id="PTHR43537">
    <property type="entry name" value="TRANSCRIPTIONAL REGULATOR, GNTR FAMILY"/>
    <property type="match status" value="1"/>
</dbReference>
<organism evidence="5 6">
    <name type="scientific">Vibrio sinensis</name>
    <dbReference type="NCBI Taxonomy" id="2302434"/>
    <lineage>
        <taxon>Bacteria</taxon>
        <taxon>Pseudomonadati</taxon>
        <taxon>Pseudomonadota</taxon>
        <taxon>Gammaproteobacteria</taxon>
        <taxon>Vibrionales</taxon>
        <taxon>Vibrionaceae</taxon>
        <taxon>Vibrio</taxon>
    </lineage>
</organism>
<dbReference type="SMART" id="SM00895">
    <property type="entry name" value="FCD"/>
    <property type="match status" value="1"/>
</dbReference>
<dbReference type="RefSeq" id="WP_120029435.1">
    <property type="nucleotide sequence ID" value="NZ_QVMU01000001.1"/>
</dbReference>
<accession>A0A3A6R410</accession>
<dbReference type="Proteomes" id="UP000273252">
    <property type="component" value="Unassembled WGS sequence"/>
</dbReference>
<dbReference type="PRINTS" id="PR00035">
    <property type="entry name" value="HTHGNTR"/>
</dbReference>
<dbReference type="EMBL" id="QVMU01000001">
    <property type="protein sequence ID" value="RJX75679.1"/>
    <property type="molecule type" value="Genomic_DNA"/>
</dbReference>
<dbReference type="Gene3D" id="1.20.120.530">
    <property type="entry name" value="GntR ligand-binding domain-like"/>
    <property type="match status" value="1"/>
</dbReference>
<dbReference type="GO" id="GO:0003677">
    <property type="term" value="F:DNA binding"/>
    <property type="evidence" value="ECO:0007669"/>
    <property type="project" value="UniProtKB-KW"/>
</dbReference>
<keyword evidence="2" id="KW-0238">DNA-binding</keyword>
<protein>
    <submittedName>
        <fullName evidence="5">FCD domain-containing protein</fullName>
    </submittedName>
</protein>
<evidence type="ECO:0000313" key="6">
    <source>
        <dbReference type="Proteomes" id="UP000273252"/>
    </source>
</evidence>
<gene>
    <name evidence="5" type="ORF">DZ860_03105</name>
</gene>
<dbReference type="InterPro" id="IPR011711">
    <property type="entry name" value="GntR_C"/>
</dbReference>
<dbReference type="AlphaFoldDB" id="A0A3A6R410"/>
<proteinExistence type="predicted"/>
<reference evidence="5 6" key="1">
    <citation type="submission" date="2018-08" db="EMBL/GenBank/DDBJ databases">
        <title>Vibrio isolated from the Eastern China Marginal Seas.</title>
        <authorList>
            <person name="Li Y."/>
        </authorList>
    </citation>
    <scope>NUCLEOTIDE SEQUENCE [LARGE SCALE GENOMIC DNA]</scope>
    <source>
        <strain evidence="5 6">BEI233</strain>
    </source>
</reference>